<reference evidence="3 4" key="1">
    <citation type="submission" date="2017-02" db="EMBL/GenBank/DDBJ databases">
        <title>The new phylogeny of genus Mycobacterium.</title>
        <authorList>
            <person name="Tortoli E."/>
            <person name="Trovato A."/>
            <person name="Cirillo D.M."/>
        </authorList>
    </citation>
    <scope>NUCLEOTIDE SEQUENCE [LARGE SCALE GENOMIC DNA]</scope>
    <source>
        <strain evidence="3 4">RW6</strain>
    </source>
</reference>
<proteinExistence type="predicted"/>
<dbReference type="AlphaFoldDB" id="A0A1X0A0Y8"/>
<dbReference type="Gene3D" id="3.30.428.10">
    <property type="entry name" value="HIT-like"/>
    <property type="match status" value="1"/>
</dbReference>
<dbReference type="EMBL" id="MVHF01000062">
    <property type="protein sequence ID" value="ORA23416.1"/>
    <property type="molecule type" value="Genomic_DNA"/>
</dbReference>
<dbReference type="InterPro" id="IPR036265">
    <property type="entry name" value="HIT-like_sf"/>
</dbReference>
<feature type="domain" description="HIT" evidence="2">
    <location>
        <begin position="33"/>
        <end position="109"/>
    </location>
</feature>
<dbReference type="OrthoDB" id="9784774at2"/>
<dbReference type="STRING" id="1927124.BST13_35270"/>
<name>A0A1X0A0Y8_9MYCO</name>
<comment type="caution">
    <text evidence="3">The sequence shown here is derived from an EMBL/GenBank/DDBJ whole genome shotgun (WGS) entry which is preliminary data.</text>
</comment>
<organism evidence="3 4">
    <name type="scientific">Mycobacterium aquaticum</name>
    <dbReference type="NCBI Taxonomy" id="1927124"/>
    <lineage>
        <taxon>Bacteria</taxon>
        <taxon>Bacillati</taxon>
        <taxon>Actinomycetota</taxon>
        <taxon>Actinomycetes</taxon>
        <taxon>Mycobacteriales</taxon>
        <taxon>Mycobacteriaceae</taxon>
        <taxon>Mycobacterium</taxon>
    </lineage>
</organism>
<keyword evidence="4" id="KW-1185">Reference proteome</keyword>
<feature type="short sequence motif" description="Histidine triad motif" evidence="1">
    <location>
        <begin position="94"/>
        <end position="98"/>
    </location>
</feature>
<evidence type="ECO:0000313" key="4">
    <source>
        <dbReference type="Proteomes" id="UP000192448"/>
    </source>
</evidence>
<dbReference type="PROSITE" id="PS51084">
    <property type="entry name" value="HIT_2"/>
    <property type="match status" value="1"/>
</dbReference>
<gene>
    <name evidence="3" type="ORF">BST13_35270</name>
</gene>
<evidence type="ECO:0000313" key="3">
    <source>
        <dbReference type="EMBL" id="ORA23416.1"/>
    </source>
</evidence>
<sequence>MTKCPFCKPNWGNLDIVQKWMGGCVAIVNPLNPVTEGHVLVIHWDHDESAAVDIHSSRRAAMLMAVAADYVNTQGLQANIITSIGPDATQTVFHTHVHVVPRRPNDGLTLPWTDQSQACGAVVHPSYYSGPFVHPGSRDACKICPPLT</sequence>
<dbReference type="Proteomes" id="UP000192448">
    <property type="component" value="Unassembled WGS sequence"/>
</dbReference>
<dbReference type="RefSeq" id="WP_095533842.1">
    <property type="nucleotide sequence ID" value="NZ_MVHF01000062.1"/>
</dbReference>
<evidence type="ECO:0000256" key="1">
    <source>
        <dbReference type="PROSITE-ProRule" id="PRU00464"/>
    </source>
</evidence>
<dbReference type="SUPFAM" id="SSF54197">
    <property type="entry name" value="HIT-like"/>
    <property type="match status" value="1"/>
</dbReference>
<protein>
    <recommendedName>
        <fullName evidence="2">HIT domain-containing protein</fullName>
    </recommendedName>
</protein>
<dbReference type="GO" id="GO:0003824">
    <property type="term" value="F:catalytic activity"/>
    <property type="evidence" value="ECO:0007669"/>
    <property type="project" value="InterPro"/>
</dbReference>
<accession>A0A1X0A0Y8</accession>
<dbReference type="Pfam" id="PF01230">
    <property type="entry name" value="HIT"/>
    <property type="match status" value="1"/>
</dbReference>
<dbReference type="InterPro" id="IPR011146">
    <property type="entry name" value="HIT-like"/>
</dbReference>
<evidence type="ECO:0000259" key="2">
    <source>
        <dbReference type="PROSITE" id="PS51084"/>
    </source>
</evidence>